<dbReference type="InterPro" id="IPR036186">
    <property type="entry name" value="Serpin_sf"/>
</dbReference>
<evidence type="ECO:0000259" key="1">
    <source>
        <dbReference type="Pfam" id="PF00079"/>
    </source>
</evidence>
<dbReference type="Pfam" id="PF00079">
    <property type="entry name" value="Serpin"/>
    <property type="match status" value="1"/>
</dbReference>
<comment type="caution">
    <text evidence="2">The sequence shown here is derived from an EMBL/GenBank/DDBJ whole genome shotgun (WGS) entry which is preliminary data.</text>
</comment>
<dbReference type="OrthoDB" id="671595at2759"/>
<proteinExistence type="predicted"/>
<reference evidence="2 3" key="1">
    <citation type="journal article" date="2013" name="Curr. Biol.">
        <title>The Genome of the Foraminiferan Reticulomyxa filosa.</title>
        <authorList>
            <person name="Glockner G."/>
            <person name="Hulsmann N."/>
            <person name="Schleicher M."/>
            <person name="Noegel A.A."/>
            <person name="Eichinger L."/>
            <person name="Gallinger C."/>
            <person name="Pawlowski J."/>
            <person name="Sierra R."/>
            <person name="Euteneuer U."/>
            <person name="Pillet L."/>
            <person name="Moustafa A."/>
            <person name="Platzer M."/>
            <person name="Groth M."/>
            <person name="Szafranski K."/>
            <person name="Schliwa M."/>
        </authorList>
    </citation>
    <scope>NUCLEOTIDE SEQUENCE [LARGE SCALE GENOMIC DNA]</scope>
</reference>
<dbReference type="InterPro" id="IPR042185">
    <property type="entry name" value="Serpin_sf_2"/>
</dbReference>
<protein>
    <submittedName>
        <fullName evidence="2">Proteinase inhibitor I4 serpin</fullName>
    </submittedName>
</protein>
<gene>
    <name evidence="2" type="ORF">RFI_29042</name>
</gene>
<dbReference type="Proteomes" id="UP000023152">
    <property type="component" value="Unassembled WGS sequence"/>
</dbReference>
<dbReference type="AlphaFoldDB" id="X6M5P4"/>
<accession>X6M5P4</accession>
<dbReference type="EMBL" id="ASPP01025125">
    <property type="protein sequence ID" value="ETO08345.1"/>
    <property type="molecule type" value="Genomic_DNA"/>
</dbReference>
<dbReference type="SUPFAM" id="SSF56574">
    <property type="entry name" value="Serpins"/>
    <property type="match status" value="1"/>
</dbReference>
<dbReference type="Gene3D" id="2.30.39.10">
    <property type="entry name" value="Alpha-1-antitrypsin, domain 1"/>
    <property type="match status" value="1"/>
</dbReference>
<feature type="non-terminal residue" evidence="2">
    <location>
        <position position="1"/>
    </location>
</feature>
<sequence>KISKIIDISDIDDDVRMIITNAIYFKGEFVQMFDEKLTQDNTKFFENYKREKVLRKLTMMRKEKVYEQCFVDPSIEIVFLRYRKSMLNLVLVKKKSDDDHSSLR</sequence>
<organism evidence="2 3">
    <name type="scientific">Reticulomyxa filosa</name>
    <dbReference type="NCBI Taxonomy" id="46433"/>
    <lineage>
        <taxon>Eukaryota</taxon>
        <taxon>Sar</taxon>
        <taxon>Rhizaria</taxon>
        <taxon>Retaria</taxon>
        <taxon>Foraminifera</taxon>
        <taxon>Monothalamids</taxon>
        <taxon>Reticulomyxidae</taxon>
        <taxon>Reticulomyxa</taxon>
    </lineage>
</organism>
<name>X6M5P4_RETFI</name>
<evidence type="ECO:0000313" key="2">
    <source>
        <dbReference type="EMBL" id="ETO08345.1"/>
    </source>
</evidence>
<feature type="domain" description="Serpin" evidence="1">
    <location>
        <begin position="1"/>
        <end position="93"/>
    </location>
</feature>
<evidence type="ECO:0000313" key="3">
    <source>
        <dbReference type="Proteomes" id="UP000023152"/>
    </source>
</evidence>
<keyword evidence="3" id="KW-1185">Reference proteome</keyword>
<dbReference type="InterPro" id="IPR023796">
    <property type="entry name" value="Serpin_dom"/>
</dbReference>